<protein>
    <submittedName>
        <fullName evidence="2">Uncharacterized protein</fullName>
    </submittedName>
</protein>
<dbReference type="EMBL" id="QKZS01000053">
    <property type="protein sequence ID" value="PZX46394.1"/>
    <property type="molecule type" value="Genomic_DNA"/>
</dbReference>
<dbReference type="AlphaFoldDB" id="A0A2W7QCQ6"/>
<keyword evidence="1" id="KW-0812">Transmembrane</keyword>
<gene>
    <name evidence="2" type="ORF">LX76_04667</name>
</gene>
<keyword evidence="1" id="KW-1133">Transmembrane helix</keyword>
<feature type="transmembrane region" description="Helical" evidence="1">
    <location>
        <begin position="32"/>
        <end position="48"/>
    </location>
</feature>
<evidence type="ECO:0000256" key="1">
    <source>
        <dbReference type="SAM" id="Phobius"/>
    </source>
</evidence>
<comment type="caution">
    <text evidence="2">The sequence shown here is derived from an EMBL/GenBank/DDBJ whole genome shotgun (WGS) entry which is preliminary data.</text>
</comment>
<name>A0A2W7QCQ6_9RHOB</name>
<dbReference type="RefSeq" id="WP_170139780.1">
    <property type="nucleotide sequence ID" value="NZ_QKZS01000053.1"/>
</dbReference>
<proteinExistence type="predicted"/>
<evidence type="ECO:0000313" key="2">
    <source>
        <dbReference type="EMBL" id="PZX46394.1"/>
    </source>
</evidence>
<evidence type="ECO:0000313" key="3">
    <source>
        <dbReference type="Proteomes" id="UP000249538"/>
    </source>
</evidence>
<sequence>MREVKININLWLSMLATFGHSVAITQVNGRKIVVPAVIALALLTWLLPDGT</sequence>
<keyword evidence="1" id="KW-0472">Membrane</keyword>
<reference evidence="2 3" key="1">
    <citation type="submission" date="2018-06" db="EMBL/GenBank/DDBJ databases">
        <title>Genomic Encyclopedia of Archaeal and Bacterial Type Strains, Phase II (KMG-II): from individual species to whole genera.</title>
        <authorList>
            <person name="Goeker M."/>
        </authorList>
    </citation>
    <scope>NUCLEOTIDE SEQUENCE [LARGE SCALE GENOMIC DNA]</scope>
    <source>
        <strain evidence="2 3">DSM 18774</strain>
    </source>
</reference>
<dbReference type="Proteomes" id="UP000249538">
    <property type="component" value="Unassembled WGS sequence"/>
</dbReference>
<accession>A0A2W7QCQ6</accession>
<organism evidence="2 3">
    <name type="scientific">Cereibacter changlensis</name>
    <dbReference type="NCBI Taxonomy" id="402884"/>
    <lineage>
        <taxon>Bacteria</taxon>
        <taxon>Pseudomonadati</taxon>
        <taxon>Pseudomonadota</taxon>
        <taxon>Alphaproteobacteria</taxon>
        <taxon>Rhodobacterales</taxon>
        <taxon>Paracoccaceae</taxon>
        <taxon>Cereibacter</taxon>
    </lineage>
</organism>